<evidence type="ECO:0000256" key="1">
    <source>
        <dbReference type="ARBA" id="ARBA00009741"/>
    </source>
</evidence>
<reference evidence="7" key="1">
    <citation type="journal article" date="2014" name="Genome Announc.">
        <title>Draft Genome Sequence of Clostridium straminisolvens Strain JCM 21531T, Isolated from a Cellulose-Degrading Bacterial Community.</title>
        <authorList>
            <person name="Yuki M."/>
            <person name="Oshima K."/>
            <person name="Suda W."/>
            <person name="Sakamoto M."/>
            <person name="Kitamura K."/>
            <person name="Iida T."/>
            <person name="Hattori M."/>
            <person name="Ohkuma M."/>
        </authorList>
    </citation>
    <scope>NUCLEOTIDE SEQUENCE [LARGE SCALE GENOMIC DNA]</scope>
    <source>
        <strain evidence="7">JCM 21531</strain>
    </source>
</reference>
<protein>
    <recommendedName>
        <fullName evidence="6">Ribosomal protein L11 methyltransferase</fullName>
        <shortName evidence="6">L11 Mtase</shortName>
        <ecNumber evidence="6">2.1.1.-</ecNumber>
    </recommendedName>
</protein>
<dbReference type="PANTHER" id="PTHR43648">
    <property type="entry name" value="ELECTRON TRANSFER FLAVOPROTEIN BETA SUBUNIT LYSINE METHYLTRANSFERASE"/>
    <property type="match status" value="1"/>
</dbReference>
<keyword evidence="8" id="KW-1185">Reference proteome</keyword>
<comment type="similarity">
    <text evidence="1 6">Belongs to the methyltransferase superfamily. PrmA family.</text>
</comment>
<dbReference type="OrthoDB" id="9785995at2"/>
<evidence type="ECO:0000256" key="6">
    <source>
        <dbReference type="HAMAP-Rule" id="MF_00735"/>
    </source>
</evidence>
<dbReference type="GO" id="GO:0005737">
    <property type="term" value="C:cytoplasm"/>
    <property type="evidence" value="ECO:0007669"/>
    <property type="project" value="UniProtKB-SubCell"/>
</dbReference>
<dbReference type="EMBL" id="BAVR01000024">
    <property type="protein sequence ID" value="GAE88767.1"/>
    <property type="molecule type" value="Genomic_DNA"/>
</dbReference>
<feature type="binding site" evidence="6">
    <location>
        <position position="246"/>
    </location>
    <ligand>
        <name>S-adenosyl-L-methionine</name>
        <dbReference type="ChEBI" id="CHEBI:59789"/>
    </ligand>
</feature>
<evidence type="ECO:0000256" key="2">
    <source>
        <dbReference type="ARBA" id="ARBA00022490"/>
    </source>
</evidence>
<dbReference type="InterPro" id="IPR050078">
    <property type="entry name" value="Ribosomal_L11_MeTrfase_PrmA"/>
</dbReference>
<dbReference type="PIRSF" id="PIRSF000401">
    <property type="entry name" value="RPL11_MTase"/>
    <property type="match status" value="1"/>
</dbReference>
<evidence type="ECO:0000256" key="4">
    <source>
        <dbReference type="ARBA" id="ARBA00022679"/>
    </source>
</evidence>
<dbReference type="AlphaFoldDB" id="W4V6E7"/>
<feature type="binding site" evidence="6">
    <location>
        <position position="182"/>
    </location>
    <ligand>
        <name>S-adenosyl-L-methionine</name>
        <dbReference type="ChEBI" id="CHEBI:59789"/>
    </ligand>
</feature>
<dbReference type="PANTHER" id="PTHR43648:SF1">
    <property type="entry name" value="ELECTRON TRANSFER FLAVOPROTEIN BETA SUBUNIT LYSINE METHYLTRANSFERASE"/>
    <property type="match status" value="1"/>
</dbReference>
<comment type="caution">
    <text evidence="7">The sequence shown here is derived from an EMBL/GenBank/DDBJ whole genome shotgun (WGS) entry which is preliminary data.</text>
</comment>
<dbReference type="InterPro" id="IPR004498">
    <property type="entry name" value="Ribosomal_PrmA_MeTrfase"/>
</dbReference>
<keyword evidence="3 6" id="KW-0489">Methyltransferase</keyword>
<evidence type="ECO:0000313" key="8">
    <source>
        <dbReference type="Proteomes" id="UP000019109"/>
    </source>
</evidence>
<evidence type="ECO:0000256" key="3">
    <source>
        <dbReference type="ARBA" id="ARBA00022603"/>
    </source>
</evidence>
<feature type="binding site" evidence="6">
    <location>
        <position position="204"/>
    </location>
    <ligand>
        <name>S-adenosyl-L-methionine</name>
        <dbReference type="ChEBI" id="CHEBI:59789"/>
    </ligand>
</feature>
<comment type="function">
    <text evidence="6">Methylates ribosomal protein L11.</text>
</comment>
<keyword evidence="4 6" id="KW-0808">Transferase</keyword>
<dbReference type="Gene3D" id="3.40.50.150">
    <property type="entry name" value="Vaccinia Virus protein VP39"/>
    <property type="match status" value="1"/>
</dbReference>
<dbReference type="GO" id="GO:0005840">
    <property type="term" value="C:ribosome"/>
    <property type="evidence" value="ECO:0007669"/>
    <property type="project" value="UniProtKB-KW"/>
</dbReference>
<evidence type="ECO:0000313" key="7">
    <source>
        <dbReference type="EMBL" id="GAE88767.1"/>
    </source>
</evidence>
<evidence type="ECO:0000256" key="5">
    <source>
        <dbReference type="ARBA" id="ARBA00022691"/>
    </source>
</evidence>
<dbReference type="NCBIfam" id="TIGR00406">
    <property type="entry name" value="prmA"/>
    <property type="match status" value="1"/>
</dbReference>
<dbReference type="RefSeq" id="WP_038288913.1">
    <property type="nucleotide sequence ID" value="NZ_BAVR01000024.1"/>
</dbReference>
<organism evidence="7 8">
    <name type="scientific">Acetivibrio straminisolvens JCM 21531</name>
    <dbReference type="NCBI Taxonomy" id="1294263"/>
    <lineage>
        <taxon>Bacteria</taxon>
        <taxon>Bacillati</taxon>
        <taxon>Bacillota</taxon>
        <taxon>Clostridia</taxon>
        <taxon>Eubacteriales</taxon>
        <taxon>Oscillospiraceae</taxon>
        <taxon>Acetivibrio</taxon>
    </lineage>
</organism>
<feature type="binding site" evidence="6">
    <location>
        <position position="161"/>
    </location>
    <ligand>
        <name>S-adenosyl-L-methionine</name>
        <dbReference type="ChEBI" id="CHEBI:59789"/>
    </ligand>
</feature>
<comment type="subcellular location">
    <subcellularLocation>
        <location evidence="6">Cytoplasm</location>
    </subcellularLocation>
</comment>
<sequence>MKWIEIKIKTTEEAYDAISYMLTSIGAGGVAIHDPNDIKREAQKPNSIDYVDEEFLDSLGEDVIIKAYFPGETNVSELISLINEKLAFIGGFLNVGEGYCGYEEMDEEDWSTSWKKYYKPFHLTDRLVVKPSWENYDIKDGEIIIEMNPGMAFGTGTHETTKMCAALLDKYIKCGHRVIDVGCGTGILSIIAGKLGAAEVTAVDIDEVAVKVAKENLEINKVDNVCVFKGVLDDIEREKRDIVVANIIANVIIDISSSVPYYLKKDGLFIASGIIKERKQEVLDEYLKKGFECEEIIELGEWVAIVLRCLDSL</sequence>
<dbReference type="STRING" id="1294263.JCM21531_2240"/>
<keyword evidence="7" id="KW-0689">Ribosomal protein</keyword>
<dbReference type="GO" id="GO:0016279">
    <property type="term" value="F:protein-lysine N-methyltransferase activity"/>
    <property type="evidence" value="ECO:0007669"/>
    <property type="project" value="RHEA"/>
</dbReference>
<keyword evidence="5 6" id="KW-0949">S-adenosyl-L-methionine</keyword>
<dbReference type="CDD" id="cd02440">
    <property type="entry name" value="AdoMet_MTases"/>
    <property type="match status" value="1"/>
</dbReference>
<gene>
    <name evidence="6" type="primary">prmA</name>
    <name evidence="7" type="ORF">JCM21531_2240</name>
</gene>
<dbReference type="SUPFAM" id="SSF53335">
    <property type="entry name" value="S-adenosyl-L-methionine-dependent methyltransferases"/>
    <property type="match status" value="1"/>
</dbReference>
<dbReference type="EC" id="2.1.1.-" evidence="6"/>
<dbReference type="InterPro" id="IPR029063">
    <property type="entry name" value="SAM-dependent_MTases_sf"/>
</dbReference>
<dbReference type="GO" id="GO:0032259">
    <property type="term" value="P:methylation"/>
    <property type="evidence" value="ECO:0007669"/>
    <property type="project" value="UniProtKB-KW"/>
</dbReference>
<keyword evidence="7" id="KW-0687">Ribonucleoprotein</keyword>
<comment type="catalytic activity">
    <reaction evidence="6">
        <text>L-lysyl-[protein] + 3 S-adenosyl-L-methionine = N(6),N(6),N(6)-trimethyl-L-lysyl-[protein] + 3 S-adenosyl-L-homocysteine + 3 H(+)</text>
        <dbReference type="Rhea" id="RHEA:54192"/>
        <dbReference type="Rhea" id="RHEA-COMP:9752"/>
        <dbReference type="Rhea" id="RHEA-COMP:13826"/>
        <dbReference type="ChEBI" id="CHEBI:15378"/>
        <dbReference type="ChEBI" id="CHEBI:29969"/>
        <dbReference type="ChEBI" id="CHEBI:57856"/>
        <dbReference type="ChEBI" id="CHEBI:59789"/>
        <dbReference type="ChEBI" id="CHEBI:61961"/>
    </reaction>
</comment>
<proteinExistence type="inferred from homology"/>
<dbReference type="HAMAP" id="MF_00735">
    <property type="entry name" value="Methyltr_PrmA"/>
    <property type="match status" value="1"/>
</dbReference>
<accession>W4V6E7</accession>
<keyword evidence="2 6" id="KW-0963">Cytoplasm</keyword>
<dbReference type="Proteomes" id="UP000019109">
    <property type="component" value="Unassembled WGS sequence"/>
</dbReference>
<dbReference type="Pfam" id="PF06325">
    <property type="entry name" value="PrmA"/>
    <property type="match status" value="1"/>
</dbReference>
<name>W4V6E7_9FIRM</name>